<dbReference type="OrthoDB" id="3202607at2759"/>
<sequence>MIALSPLRLATPPIGTGTVCSALGTRPSYPQQHASTSQRRPCATAEATSPPSTQASPTAEARRLVAPTSSIPLAHQQLPQEPGNLYHQDGNAKELDALIRHPSFRRMAGFASSTFHTWAPKLHAHYADTLDALIYEHPHLQRNFSNSVFAAVAFNFGPRTCSKKHRDHANLPYGWCAVTALGNYNYTRGGHLVLWELGLVLEFPPGCTILLPSAAIAHSNTPVAAHESRTSFAQFTAGGLFRWMAHGFQTDEEFFRGKTPEELAAVAVENEARCKMGLSLFSTFKEIETELRLRGAK</sequence>
<feature type="compositionally biased region" description="Polar residues" evidence="1">
    <location>
        <begin position="46"/>
        <end position="57"/>
    </location>
</feature>
<evidence type="ECO:0000313" key="3">
    <source>
        <dbReference type="Proteomes" id="UP000054270"/>
    </source>
</evidence>
<gene>
    <name evidence="2" type="ORF">HYPSUDRAFT_140647</name>
</gene>
<feature type="region of interest" description="Disordered" evidence="1">
    <location>
        <begin position="28"/>
        <end position="63"/>
    </location>
</feature>
<dbReference type="Gene3D" id="3.60.130.30">
    <property type="match status" value="1"/>
</dbReference>
<feature type="compositionally biased region" description="Polar residues" evidence="1">
    <location>
        <begin position="28"/>
        <end position="39"/>
    </location>
</feature>
<evidence type="ECO:0000256" key="1">
    <source>
        <dbReference type="SAM" id="MobiDB-lite"/>
    </source>
</evidence>
<protein>
    <submittedName>
        <fullName evidence="2">Uncharacterized protein</fullName>
    </submittedName>
</protein>
<accession>A0A0D2L3T6</accession>
<organism evidence="2 3">
    <name type="scientific">Hypholoma sublateritium (strain FD-334 SS-4)</name>
    <dbReference type="NCBI Taxonomy" id="945553"/>
    <lineage>
        <taxon>Eukaryota</taxon>
        <taxon>Fungi</taxon>
        <taxon>Dikarya</taxon>
        <taxon>Basidiomycota</taxon>
        <taxon>Agaricomycotina</taxon>
        <taxon>Agaricomycetes</taxon>
        <taxon>Agaricomycetidae</taxon>
        <taxon>Agaricales</taxon>
        <taxon>Agaricineae</taxon>
        <taxon>Strophariaceae</taxon>
        <taxon>Hypholoma</taxon>
    </lineage>
</organism>
<dbReference type="STRING" id="945553.A0A0D2L3T6"/>
<keyword evidence="3" id="KW-1185">Reference proteome</keyword>
<evidence type="ECO:0000313" key="2">
    <source>
        <dbReference type="EMBL" id="KJA21467.1"/>
    </source>
</evidence>
<dbReference type="EMBL" id="KN817558">
    <property type="protein sequence ID" value="KJA21467.1"/>
    <property type="molecule type" value="Genomic_DNA"/>
</dbReference>
<dbReference type="AlphaFoldDB" id="A0A0D2L3T6"/>
<reference evidence="3" key="1">
    <citation type="submission" date="2014-04" db="EMBL/GenBank/DDBJ databases">
        <title>Evolutionary Origins and Diversification of the Mycorrhizal Mutualists.</title>
        <authorList>
            <consortium name="DOE Joint Genome Institute"/>
            <consortium name="Mycorrhizal Genomics Consortium"/>
            <person name="Kohler A."/>
            <person name="Kuo A."/>
            <person name="Nagy L.G."/>
            <person name="Floudas D."/>
            <person name="Copeland A."/>
            <person name="Barry K.W."/>
            <person name="Cichocki N."/>
            <person name="Veneault-Fourrey C."/>
            <person name="LaButti K."/>
            <person name="Lindquist E.A."/>
            <person name="Lipzen A."/>
            <person name="Lundell T."/>
            <person name="Morin E."/>
            <person name="Murat C."/>
            <person name="Riley R."/>
            <person name="Ohm R."/>
            <person name="Sun H."/>
            <person name="Tunlid A."/>
            <person name="Henrissat B."/>
            <person name="Grigoriev I.V."/>
            <person name="Hibbett D.S."/>
            <person name="Martin F."/>
        </authorList>
    </citation>
    <scope>NUCLEOTIDE SEQUENCE [LARGE SCALE GENOMIC DNA]</scope>
    <source>
        <strain evidence="3">FD-334 SS-4</strain>
    </source>
</reference>
<proteinExistence type="predicted"/>
<dbReference type="Proteomes" id="UP000054270">
    <property type="component" value="Unassembled WGS sequence"/>
</dbReference>
<name>A0A0D2L3T6_HYPSF</name>